<evidence type="ECO:0000313" key="12">
    <source>
        <dbReference type="Proteomes" id="UP000270046"/>
    </source>
</evidence>
<dbReference type="PRINTS" id="PR00781">
    <property type="entry name" value="LIPOSIGPTASE"/>
</dbReference>
<protein>
    <recommendedName>
        <fullName evidence="9">Lipoprotein signal peptidase</fullName>
        <ecNumber evidence="9">3.4.23.36</ecNumber>
    </recommendedName>
    <alternativeName>
        <fullName evidence="9">Prolipoprotein signal peptidase</fullName>
    </alternativeName>
    <alternativeName>
        <fullName evidence="9">Signal peptidase II</fullName>
        <shortName evidence="9">SPase II</shortName>
    </alternativeName>
</protein>
<comment type="similarity">
    <text evidence="1 9 10">Belongs to the peptidase A8 family.</text>
</comment>
<keyword evidence="3 9" id="KW-0645">Protease</keyword>
<name>A0A494VZB3_9SPHI</name>
<keyword evidence="4 9" id="KW-0812">Transmembrane</keyword>
<dbReference type="HAMAP" id="MF_00161">
    <property type="entry name" value="LspA"/>
    <property type="match status" value="1"/>
</dbReference>
<evidence type="ECO:0000256" key="10">
    <source>
        <dbReference type="RuleBase" id="RU004181"/>
    </source>
</evidence>
<keyword evidence="6 9" id="KW-0378">Hydrolase</keyword>
<evidence type="ECO:0000256" key="3">
    <source>
        <dbReference type="ARBA" id="ARBA00022670"/>
    </source>
</evidence>
<keyword evidence="12" id="KW-1185">Reference proteome</keyword>
<dbReference type="KEGG" id="muh:HYN43_028535"/>
<feature type="transmembrane region" description="Helical" evidence="9">
    <location>
        <begin position="99"/>
        <end position="116"/>
    </location>
</feature>
<dbReference type="PANTHER" id="PTHR33695:SF1">
    <property type="entry name" value="LIPOPROTEIN SIGNAL PEPTIDASE"/>
    <property type="match status" value="1"/>
</dbReference>
<dbReference type="GO" id="GO:0006508">
    <property type="term" value="P:proteolysis"/>
    <property type="evidence" value="ECO:0007669"/>
    <property type="project" value="UniProtKB-KW"/>
</dbReference>
<comment type="function">
    <text evidence="9">This protein specifically catalyzes the removal of signal peptides from prolipoproteins.</text>
</comment>
<feature type="transmembrane region" description="Helical" evidence="9">
    <location>
        <begin position="70"/>
        <end position="92"/>
    </location>
</feature>
<gene>
    <name evidence="9 11" type="primary">lspA</name>
    <name evidence="11" type="ORF">HYN43_028535</name>
</gene>
<keyword evidence="7 9" id="KW-1133">Transmembrane helix</keyword>
<dbReference type="EC" id="3.4.23.36" evidence="9"/>
<evidence type="ECO:0000256" key="7">
    <source>
        <dbReference type="ARBA" id="ARBA00022989"/>
    </source>
</evidence>
<dbReference type="PANTHER" id="PTHR33695">
    <property type="entry name" value="LIPOPROTEIN SIGNAL PEPTIDASE"/>
    <property type="match status" value="1"/>
</dbReference>
<accession>A0A494VZB3</accession>
<feature type="active site" evidence="9">
    <location>
        <position position="126"/>
    </location>
</feature>
<dbReference type="Proteomes" id="UP000270046">
    <property type="component" value="Chromosome"/>
</dbReference>
<dbReference type="UniPathway" id="UPA00665"/>
<reference evidence="11 12" key="1">
    <citation type="submission" date="2018-10" db="EMBL/GenBank/DDBJ databases">
        <title>Genome sequencing of Mucilaginibacter sp. HYN0043.</title>
        <authorList>
            <person name="Kim M."/>
            <person name="Yi H."/>
        </authorList>
    </citation>
    <scope>NUCLEOTIDE SEQUENCE [LARGE SCALE GENOMIC DNA]</scope>
    <source>
        <strain evidence="11 12">HYN0043</strain>
    </source>
</reference>
<feature type="active site" evidence="9">
    <location>
        <position position="144"/>
    </location>
</feature>
<dbReference type="AlphaFoldDB" id="A0A494VZB3"/>
<proteinExistence type="inferred from homology"/>
<keyword evidence="2 9" id="KW-1003">Cell membrane</keyword>
<dbReference type="OrthoDB" id="9810259at2"/>
<dbReference type="Pfam" id="PF01252">
    <property type="entry name" value="Peptidase_A8"/>
    <property type="match status" value="1"/>
</dbReference>
<evidence type="ECO:0000256" key="5">
    <source>
        <dbReference type="ARBA" id="ARBA00022750"/>
    </source>
</evidence>
<dbReference type="NCBIfam" id="TIGR00077">
    <property type="entry name" value="lspA"/>
    <property type="match status" value="1"/>
</dbReference>
<sequence length="180" mass="19943">MMNKKGILRILAIVLIFIASVGLDRVTKLYIRDHVHISDNIFVIKNFFTILHAENTGAFLSLGDSLQNPWRFILLSLLPLIALAFGIGYVMLKPSIGKLTTIGIVLVIAGGAGNLYDRMMYGSVTDFMHMNFHIFQTGVFNVADVSIMIGMGLILLESWKKDKAAKKKQQEEADAETTPA</sequence>
<organism evidence="11 12">
    <name type="scientific">Mucilaginibacter celer</name>
    <dbReference type="NCBI Taxonomy" id="2305508"/>
    <lineage>
        <taxon>Bacteria</taxon>
        <taxon>Pseudomonadati</taxon>
        <taxon>Bacteroidota</taxon>
        <taxon>Sphingobacteriia</taxon>
        <taxon>Sphingobacteriales</taxon>
        <taxon>Sphingobacteriaceae</taxon>
        <taxon>Mucilaginibacter</taxon>
    </lineage>
</organism>
<dbReference type="InterPro" id="IPR001872">
    <property type="entry name" value="Peptidase_A8"/>
</dbReference>
<dbReference type="GO" id="GO:0004190">
    <property type="term" value="F:aspartic-type endopeptidase activity"/>
    <property type="evidence" value="ECO:0007669"/>
    <property type="project" value="UniProtKB-UniRule"/>
</dbReference>
<evidence type="ECO:0000256" key="6">
    <source>
        <dbReference type="ARBA" id="ARBA00022801"/>
    </source>
</evidence>
<keyword evidence="5 9" id="KW-0064">Aspartyl protease</keyword>
<comment type="catalytic activity">
    <reaction evidence="9">
        <text>Release of signal peptides from bacterial membrane prolipoproteins. Hydrolyzes -Xaa-Yaa-Zaa-|-(S,diacylglyceryl)Cys-, in which Xaa is hydrophobic (preferably Leu), and Yaa (Ala or Ser) and Zaa (Gly or Ala) have small, neutral side chains.</text>
        <dbReference type="EC" id="3.4.23.36"/>
    </reaction>
</comment>
<evidence type="ECO:0000256" key="1">
    <source>
        <dbReference type="ARBA" id="ARBA00006139"/>
    </source>
</evidence>
<comment type="pathway">
    <text evidence="9">Protein modification; lipoprotein biosynthesis (signal peptide cleavage).</text>
</comment>
<evidence type="ECO:0000256" key="9">
    <source>
        <dbReference type="HAMAP-Rule" id="MF_00161"/>
    </source>
</evidence>
<dbReference type="EMBL" id="CP032869">
    <property type="protein sequence ID" value="AYL99639.1"/>
    <property type="molecule type" value="Genomic_DNA"/>
</dbReference>
<feature type="transmembrane region" description="Helical" evidence="9">
    <location>
        <begin position="7"/>
        <end position="23"/>
    </location>
</feature>
<comment type="subcellular location">
    <subcellularLocation>
        <location evidence="9">Cell membrane</location>
        <topology evidence="9">Multi-pass membrane protein</topology>
    </subcellularLocation>
</comment>
<evidence type="ECO:0000256" key="8">
    <source>
        <dbReference type="ARBA" id="ARBA00023136"/>
    </source>
</evidence>
<evidence type="ECO:0000256" key="2">
    <source>
        <dbReference type="ARBA" id="ARBA00022475"/>
    </source>
</evidence>
<feature type="transmembrane region" description="Helical" evidence="9">
    <location>
        <begin position="136"/>
        <end position="156"/>
    </location>
</feature>
<evidence type="ECO:0000313" key="11">
    <source>
        <dbReference type="EMBL" id="AYL99639.1"/>
    </source>
</evidence>
<dbReference type="GO" id="GO:0005886">
    <property type="term" value="C:plasma membrane"/>
    <property type="evidence" value="ECO:0007669"/>
    <property type="project" value="UniProtKB-SubCell"/>
</dbReference>
<keyword evidence="8 9" id="KW-0472">Membrane</keyword>
<evidence type="ECO:0000256" key="4">
    <source>
        <dbReference type="ARBA" id="ARBA00022692"/>
    </source>
</evidence>